<name>A0A5B8T1P1_LEUPS</name>
<protein>
    <submittedName>
        <fullName evidence="1">Uncharacterized protein</fullName>
    </submittedName>
</protein>
<gene>
    <name evidence="1" type="ORF">FGL85_03865</name>
</gene>
<dbReference type="RefSeq" id="WP_147651195.1">
    <property type="nucleotide sequence ID" value="NZ_CP042383.1"/>
</dbReference>
<proteinExistence type="predicted"/>
<dbReference type="KEGG" id="lpse:FGL85_03865"/>
<accession>A0A5B8T1P1</accession>
<reference evidence="1 2" key="1">
    <citation type="submission" date="2019-06" db="EMBL/GenBank/DDBJ databases">
        <title>Genome analyses of bacteria isolated from kimchi.</title>
        <authorList>
            <person name="Lee S."/>
            <person name="Ahn S."/>
            <person name="Roh S."/>
        </authorList>
    </citation>
    <scope>NUCLEOTIDE SEQUENCE [LARGE SCALE GENOMIC DNA]</scope>
    <source>
        <strain evidence="1 2">CBA3630</strain>
    </source>
</reference>
<evidence type="ECO:0000313" key="2">
    <source>
        <dbReference type="Proteomes" id="UP000321296"/>
    </source>
</evidence>
<dbReference type="Proteomes" id="UP000321296">
    <property type="component" value="Chromosome"/>
</dbReference>
<evidence type="ECO:0000313" key="1">
    <source>
        <dbReference type="EMBL" id="QEA41695.1"/>
    </source>
</evidence>
<dbReference type="EMBL" id="CP042383">
    <property type="protein sequence ID" value="QEA41695.1"/>
    <property type="molecule type" value="Genomic_DNA"/>
</dbReference>
<sequence length="94" mass="10970">MAEVELNDVIENMEKLFSQQLTELDKLHRQNDVIVWKSDSQAAAETGLGRTYFSRIRYRLPHIEIEDAATGVKSTVYPKAAVKKWLEDHIEYYQ</sequence>
<dbReference type="AlphaFoldDB" id="A0A5B8T1P1"/>
<organism evidence="1 2">
    <name type="scientific">Leuconostoc pseudomesenteroides</name>
    <dbReference type="NCBI Taxonomy" id="33968"/>
    <lineage>
        <taxon>Bacteria</taxon>
        <taxon>Bacillati</taxon>
        <taxon>Bacillota</taxon>
        <taxon>Bacilli</taxon>
        <taxon>Lactobacillales</taxon>
        <taxon>Lactobacillaceae</taxon>
        <taxon>Leuconostoc</taxon>
    </lineage>
</organism>